<dbReference type="CDD" id="cd05581">
    <property type="entry name" value="STKc_PDK1"/>
    <property type="match status" value="1"/>
</dbReference>
<dbReference type="RefSeq" id="XP_001012412.1">
    <property type="nucleotide sequence ID" value="XM_001012412.3"/>
</dbReference>
<dbReference type="AlphaFoldDB" id="Q235D6"/>
<accession>Q235D6</accession>
<keyword evidence="6 13" id="KW-0418">Kinase</keyword>
<comment type="similarity">
    <text evidence="1">Belongs to the protein kinase superfamily. AGC Ser/Thr protein kinase family. PDPK1 subfamily.</text>
</comment>
<evidence type="ECO:0000256" key="9">
    <source>
        <dbReference type="ARBA" id="ARBA00048679"/>
    </source>
</evidence>
<dbReference type="EMBL" id="GG662763">
    <property type="protein sequence ID" value="EAR92167.1"/>
    <property type="molecule type" value="Genomic_DNA"/>
</dbReference>
<dbReference type="PANTHER" id="PTHR24356">
    <property type="entry name" value="SERINE/THREONINE-PROTEIN KINASE"/>
    <property type="match status" value="1"/>
</dbReference>
<sequence length="585" mass="68273">MSQVENTPKKLTNQEDQQSSSQQKTSFSSADKQLNQKQSPLDEYKIIMEIGQGSFGKVYKAKKNTDLNNKLYAIKRIKTQLLQQEMKSHQIFMEKLQLFFDFPGIPKMHQCFSFQGCFFFVMDFASGGPFEQFLRFNSNGSLSFKTIQFYVAEMVLILEYLHLQGLAHRDFKPENMVISQNKHLQLIDFGTLNDFCSNLVPEQLKSDITKKNEIKKQNLIKKGIIQEGQQLESEINPEIQQNVKQQDKDSGFFKYDEEQIQNLQSEQPSEFDQNIQCIASPLPVNRKRLTTFCGTNDYLSPEMLLEQKCDMNGDLWALGCIIYQMFTDKTPFHQKYISYDQLKQRILNCNYEMLPKIPVVAQDIIQKLLVLQPDQRLGGVFVHSNLQKQDIIESYKNLKSHPFFEGIDWQNLYNQDPPQTEETYVRKGVKKQTAPPLNVINDADKQDQIIEDQAAQKKKQSKRSDDIHDYFPQKDKSPSYQNSSKVIYEKMLQEKQWKVLKFSKLVQIQEDEKYLTINVLDPIKKTSKYSLIVDENTTIKQKDEKVIIDNGKIKKSYTDYKESKVLDFYNCLVSGVQKKFLKKSE</sequence>
<evidence type="ECO:0000259" key="12">
    <source>
        <dbReference type="PROSITE" id="PS50011"/>
    </source>
</evidence>
<dbReference type="Gene3D" id="3.30.200.20">
    <property type="entry name" value="Phosphorylase Kinase, domain 1"/>
    <property type="match status" value="1"/>
</dbReference>
<gene>
    <name evidence="13" type="ORF">TTHERM_00803640</name>
</gene>
<dbReference type="InterPro" id="IPR008271">
    <property type="entry name" value="Ser/Thr_kinase_AS"/>
</dbReference>
<evidence type="ECO:0000256" key="10">
    <source>
        <dbReference type="PROSITE-ProRule" id="PRU10141"/>
    </source>
</evidence>
<feature type="region of interest" description="Disordered" evidence="11">
    <location>
        <begin position="1"/>
        <end position="36"/>
    </location>
</feature>
<dbReference type="InterPro" id="IPR000719">
    <property type="entry name" value="Prot_kinase_dom"/>
</dbReference>
<dbReference type="KEGG" id="tet:TTHERM_00803640"/>
<reference evidence="14" key="1">
    <citation type="journal article" date="2006" name="PLoS Biol.">
        <title>Macronuclear genome sequence of the ciliate Tetrahymena thermophila, a model eukaryote.</title>
        <authorList>
            <person name="Eisen J.A."/>
            <person name="Coyne R.S."/>
            <person name="Wu M."/>
            <person name="Wu D."/>
            <person name="Thiagarajan M."/>
            <person name="Wortman J.R."/>
            <person name="Badger J.H."/>
            <person name="Ren Q."/>
            <person name="Amedeo P."/>
            <person name="Jones K.M."/>
            <person name="Tallon L.J."/>
            <person name="Delcher A.L."/>
            <person name="Salzberg S.L."/>
            <person name="Silva J.C."/>
            <person name="Haas B.J."/>
            <person name="Majoros W.H."/>
            <person name="Farzad M."/>
            <person name="Carlton J.M."/>
            <person name="Smith R.K. Jr."/>
            <person name="Garg J."/>
            <person name="Pearlman R.E."/>
            <person name="Karrer K.M."/>
            <person name="Sun L."/>
            <person name="Manning G."/>
            <person name="Elde N.C."/>
            <person name="Turkewitz A.P."/>
            <person name="Asai D.J."/>
            <person name="Wilkes D.E."/>
            <person name="Wang Y."/>
            <person name="Cai H."/>
            <person name="Collins K."/>
            <person name="Stewart B.A."/>
            <person name="Lee S.R."/>
            <person name="Wilamowska K."/>
            <person name="Weinberg Z."/>
            <person name="Ruzzo W.L."/>
            <person name="Wloga D."/>
            <person name="Gaertig J."/>
            <person name="Frankel J."/>
            <person name="Tsao C.-C."/>
            <person name="Gorovsky M.A."/>
            <person name="Keeling P.J."/>
            <person name="Waller R.F."/>
            <person name="Patron N.J."/>
            <person name="Cherry J.M."/>
            <person name="Stover N.A."/>
            <person name="Krieger C.J."/>
            <person name="del Toro C."/>
            <person name="Ryder H.F."/>
            <person name="Williamson S.C."/>
            <person name="Barbeau R.A."/>
            <person name="Hamilton E.P."/>
            <person name="Orias E."/>
        </authorList>
    </citation>
    <scope>NUCLEOTIDE SEQUENCE [LARGE SCALE GENOMIC DNA]</scope>
    <source>
        <strain evidence="14">SB210</strain>
    </source>
</reference>
<evidence type="ECO:0000256" key="7">
    <source>
        <dbReference type="ARBA" id="ARBA00022840"/>
    </source>
</evidence>
<comment type="catalytic activity">
    <reaction evidence="9">
        <text>L-seryl-[protein] + ATP = O-phospho-L-seryl-[protein] + ADP + H(+)</text>
        <dbReference type="Rhea" id="RHEA:17989"/>
        <dbReference type="Rhea" id="RHEA-COMP:9863"/>
        <dbReference type="Rhea" id="RHEA-COMP:11604"/>
        <dbReference type="ChEBI" id="CHEBI:15378"/>
        <dbReference type="ChEBI" id="CHEBI:29999"/>
        <dbReference type="ChEBI" id="CHEBI:30616"/>
        <dbReference type="ChEBI" id="CHEBI:83421"/>
        <dbReference type="ChEBI" id="CHEBI:456216"/>
        <dbReference type="EC" id="2.7.11.1"/>
    </reaction>
</comment>
<keyword evidence="7 10" id="KW-0067">ATP-binding</keyword>
<dbReference type="Pfam" id="PF00069">
    <property type="entry name" value="Pkinase"/>
    <property type="match status" value="2"/>
</dbReference>
<feature type="compositionally biased region" description="Basic and acidic residues" evidence="11">
    <location>
        <begin position="462"/>
        <end position="477"/>
    </location>
</feature>
<dbReference type="PROSITE" id="PS00108">
    <property type="entry name" value="PROTEIN_KINASE_ST"/>
    <property type="match status" value="1"/>
</dbReference>
<keyword evidence="5 10" id="KW-0547">Nucleotide-binding</keyword>
<dbReference type="PROSITE" id="PS50011">
    <property type="entry name" value="PROTEIN_KINASE_DOM"/>
    <property type="match status" value="1"/>
</dbReference>
<evidence type="ECO:0000256" key="1">
    <source>
        <dbReference type="ARBA" id="ARBA00010006"/>
    </source>
</evidence>
<evidence type="ECO:0000256" key="5">
    <source>
        <dbReference type="ARBA" id="ARBA00022741"/>
    </source>
</evidence>
<name>Q235D6_TETTS</name>
<dbReference type="GO" id="GO:0005524">
    <property type="term" value="F:ATP binding"/>
    <property type="evidence" value="ECO:0007669"/>
    <property type="project" value="UniProtKB-UniRule"/>
</dbReference>
<keyword evidence="14" id="KW-1185">Reference proteome</keyword>
<dbReference type="GO" id="GO:0035556">
    <property type="term" value="P:intracellular signal transduction"/>
    <property type="evidence" value="ECO:0007669"/>
    <property type="project" value="TreeGrafter"/>
</dbReference>
<dbReference type="eggNOG" id="KOG0605">
    <property type="taxonomic scope" value="Eukaryota"/>
</dbReference>
<dbReference type="SUPFAM" id="SSF56112">
    <property type="entry name" value="Protein kinase-like (PK-like)"/>
    <property type="match status" value="1"/>
</dbReference>
<evidence type="ECO:0000313" key="13">
    <source>
        <dbReference type="EMBL" id="EAR92167.1"/>
    </source>
</evidence>
<dbReference type="InterPro" id="IPR050236">
    <property type="entry name" value="Ser_Thr_kinase_AGC"/>
</dbReference>
<proteinExistence type="inferred from homology"/>
<dbReference type="EC" id="2.7.11.1" evidence="2"/>
<evidence type="ECO:0000256" key="2">
    <source>
        <dbReference type="ARBA" id="ARBA00012513"/>
    </source>
</evidence>
<evidence type="ECO:0000256" key="11">
    <source>
        <dbReference type="SAM" id="MobiDB-lite"/>
    </source>
</evidence>
<evidence type="ECO:0000256" key="6">
    <source>
        <dbReference type="ARBA" id="ARBA00022777"/>
    </source>
</evidence>
<dbReference type="Proteomes" id="UP000009168">
    <property type="component" value="Unassembled WGS sequence"/>
</dbReference>
<dbReference type="InParanoid" id="Q235D6"/>
<dbReference type="InterPro" id="IPR011009">
    <property type="entry name" value="Kinase-like_dom_sf"/>
</dbReference>
<feature type="domain" description="Protein kinase" evidence="12">
    <location>
        <begin position="44"/>
        <end position="404"/>
    </location>
</feature>
<dbReference type="HOGENOM" id="CLU_466548_0_0_1"/>
<dbReference type="GeneID" id="7843080"/>
<dbReference type="PANTHER" id="PTHR24356:SF163">
    <property type="entry name" value="3-PHOSPHOINOSITIDE-DEPENDENT PROTEIN KINASE 1-RELATED"/>
    <property type="match status" value="1"/>
</dbReference>
<dbReference type="InterPro" id="IPR039046">
    <property type="entry name" value="PDPK1"/>
</dbReference>
<dbReference type="STRING" id="312017.Q235D6"/>
<evidence type="ECO:0000256" key="3">
    <source>
        <dbReference type="ARBA" id="ARBA00022527"/>
    </source>
</evidence>
<comment type="catalytic activity">
    <reaction evidence="8">
        <text>L-threonyl-[protein] + ATP = O-phospho-L-threonyl-[protein] + ADP + H(+)</text>
        <dbReference type="Rhea" id="RHEA:46608"/>
        <dbReference type="Rhea" id="RHEA-COMP:11060"/>
        <dbReference type="Rhea" id="RHEA-COMP:11605"/>
        <dbReference type="ChEBI" id="CHEBI:15378"/>
        <dbReference type="ChEBI" id="CHEBI:30013"/>
        <dbReference type="ChEBI" id="CHEBI:30616"/>
        <dbReference type="ChEBI" id="CHEBI:61977"/>
        <dbReference type="ChEBI" id="CHEBI:456216"/>
        <dbReference type="EC" id="2.7.11.1"/>
    </reaction>
</comment>
<dbReference type="Gene3D" id="1.10.510.10">
    <property type="entry name" value="Transferase(Phosphotransferase) domain 1"/>
    <property type="match status" value="2"/>
</dbReference>
<dbReference type="PROSITE" id="PS00107">
    <property type="entry name" value="PROTEIN_KINASE_ATP"/>
    <property type="match status" value="1"/>
</dbReference>
<feature type="compositionally biased region" description="Low complexity" evidence="11">
    <location>
        <begin position="14"/>
        <end position="29"/>
    </location>
</feature>
<feature type="region of interest" description="Disordered" evidence="11">
    <location>
        <begin position="456"/>
        <end position="482"/>
    </location>
</feature>
<feature type="binding site" evidence="10">
    <location>
        <position position="75"/>
    </location>
    <ligand>
        <name>ATP</name>
        <dbReference type="ChEBI" id="CHEBI:30616"/>
    </ligand>
</feature>
<dbReference type="InterPro" id="IPR017441">
    <property type="entry name" value="Protein_kinase_ATP_BS"/>
</dbReference>
<keyword evidence="3" id="KW-0723">Serine/threonine-protein kinase</keyword>
<dbReference type="OrthoDB" id="347657at2759"/>
<feature type="compositionally biased region" description="Polar residues" evidence="11">
    <location>
        <begin position="1"/>
        <end position="11"/>
    </location>
</feature>
<organism evidence="13 14">
    <name type="scientific">Tetrahymena thermophila (strain SB210)</name>
    <dbReference type="NCBI Taxonomy" id="312017"/>
    <lineage>
        <taxon>Eukaryota</taxon>
        <taxon>Sar</taxon>
        <taxon>Alveolata</taxon>
        <taxon>Ciliophora</taxon>
        <taxon>Intramacronucleata</taxon>
        <taxon>Oligohymenophorea</taxon>
        <taxon>Hymenostomatida</taxon>
        <taxon>Tetrahymenina</taxon>
        <taxon>Tetrahymenidae</taxon>
        <taxon>Tetrahymena</taxon>
    </lineage>
</organism>
<evidence type="ECO:0000256" key="4">
    <source>
        <dbReference type="ARBA" id="ARBA00022679"/>
    </source>
</evidence>
<protein>
    <recommendedName>
        <fullName evidence="2">non-specific serine/threonine protein kinase</fullName>
        <ecNumber evidence="2">2.7.11.1</ecNumber>
    </recommendedName>
</protein>
<keyword evidence="4" id="KW-0808">Transferase</keyword>
<dbReference type="GO" id="GO:0004674">
    <property type="term" value="F:protein serine/threonine kinase activity"/>
    <property type="evidence" value="ECO:0007669"/>
    <property type="project" value="UniProtKB-KW"/>
</dbReference>
<evidence type="ECO:0000256" key="8">
    <source>
        <dbReference type="ARBA" id="ARBA00047899"/>
    </source>
</evidence>
<evidence type="ECO:0000313" key="14">
    <source>
        <dbReference type="Proteomes" id="UP000009168"/>
    </source>
</evidence>